<evidence type="ECO:0000313" key="2">
    <source>
        <dbReference type="EMBL" id="PKU70282.1"/>
    </source>
</evidence>
<reference evidence="2 3" key="2">
    <citation type="journal article" date="2017" name="Nature">
        <title>The Apostasia genome and the evolution of orchids.</title>
        <authorList>
            <person name="Zhang G.Q."/>
            <person name="Liu K.W."/>
            <person name="Li Z."/>
            <person name="Lohaus R."/>
            <person name="Hsiao Y.Y."/>
            <person name="Niu S.C."/>
            <person name="Wang J.Y."/>
            <person name="Lin Y.C."/>
            <person name="Xu Q."/>
            <person name="Chen L.J."/>
            <person name="Yoshida K."/>
            <person name="Fujiwara S."/>
            <person name="Wang Z.W."/>
            <person name="Zhang Y.Q."/>
            <person name="Mitsuda N."/>
            <person name="Wang M."/>
            <person name="Liu G.H."/>
            <person name="Pecoraro L."/>
            <person name="Huang H.X."/>
            <person name="Xiao X.J."/>
            <person name="Lin M."/>
            <person name="Wu X.Y."/>
            <person name="Wu W.L."/>
            <person name="Chen Y.Y."/>
            <person name="Chang S.B."/>
            <person name="Sakamoto S."/>
            <person name="Ohme-Takagi M."/>
            <person name="Yagi M."/>
            <person name="Zeng S.J."/>
            <person name="Shen C.Y."/>
            <person name="Yeh C.M."/>
            <person name="Luo Y.B."/>
            <person name="Tsai W.C."/>
            <person name="Van de Peer Y."/>
            <person name="Liu Z.J."/>
        </authorList>
    </citation>
    <scope>NUCLEOTIDE SEQUENCE [LARGE SCALE GENOMIC DNA]</scope>
    <source>
        <tissue evidence="2">The whole plant</tissue>
    </source>
</reference>
<accession>A0A2I0W3Q5</accession>
<dbReference type="EMBL" id="KZ502938">
    <property type="protein sequence ID" value="PKU70282.1"/>
    <property type="molecule type" value="Genomic_DNA"/>
</dbReference>
<reference evidence="2 3" key="1">
    <citation type="journal article" date="2016" name="Sci. Rep.">
        <title>The Dendrobium catenatum Lindl. genome sequence provides insights into polysaccharide synthase, floral development and adaptive evolution.</title>
        <authorList>
            <person name="Zhang G.Q."/>
            <person name="Xu Q."/>
            <person name="Bian C."/>
            <person name="Tsai W.C."/>
            <person name="Yeh C.M."/>
            <person name="Liu K.W."/>
            <person name="Yoshida K."/>
            <person name="Zhang L.S."/>
            <person name="Chang S.B."/>
            <person name="Chen F."/>
            <person name="Shi Y."/>
            <person name="Su Y.Y."/>
            <person name="Zhang Y.Q."/>
            <person name="Chen L.J."/>
            <person name="Yin Y."/>
            <person name="Lin M."/>
            <person name="Huang H."/>
            <person name="Deng H."/>
            <person name="Wang Z.W."/>
            <person name="Zhu S.L."/>
            <person name="Zhao X."/>
            <person name="Deng C."/>
            <person name="Niu S.C."/>
            <person name="Huang J."/>
            <person name="Wang M."/>
            <person name="Liu G.H."/>
            <person name="Yang H.J."/>
            <person name="Xiao X.J."/>
            <person name="Hsiao Y.Y."/>
            <person name="Wu W.L."/>
            <person name="Chen Y.Y."/>
            <person name="Mitsuda N."/>
            <person name="Ohme-Takagi M."/>
            <person name="Luo Y.B."/>
            <person name="Van de Peer Y."/>
            <person name="Liu Z.J."/>
        </authorList>
    </citation>
    <scope>NUCLEOTIDE SEQUENCE [LARGE SCALE GENOMIC DNA]</scope>
    <source>
        <tissue evidence="2">The whole plant</tissue>
    </source>
</reference>
<protein>
    <recommendedName>
        <fullName evidence="1">Tf2-1-like SH3-like domain-containing protein</fullName>
    </recommendedName>
</protein>
<dbReference type="InterPro" id="IPR056924">
    <property type="entry name" value="SH3_Tf2-1"/>
</dbReference>
<name>A0A2I0W3Q5_9ASPA</name>
<dbReference type="Proteomes" id="UP000233837">
    <property type="component" value="Unassembled WGS sequence"/>
</dbReference>
<dbReference type="AlphaFoldDB" id="A0A2I0W3Q5"/>
<gene>
    <name evidence="2" type="ORF">MA16_Dca007033</name>
</gene>
<proteinExistence type="predicted"/>
<evidence type="ECO:0000313" key="3">
    <source>
        <dbReference type="Proteomes" id="UP000233837"/>
    </source>
</evidence>
<evidence type="ECO:0000259" key="1">
    <source>
        <dbReference type="Pfam" id="PF24626"/>
    </source>
</evidence>
<organism evidence="2 3">
    <name type="scientific">Dendrobium catenatum</name>
    <dbReference type="NCBI Taxonomy" id="906689"/>
    <lineage>
        <taxon>Eukaryota</taxon>
        <taxon>Viridiplantae</taxon>
        <taxon>Streptophyta</taxon>
        <taxon>Embryophyta</taxon>
        <taxon>Tracheophyta</taxon>
        <taxon>Spermatophyta</taxon>
        <taxon>Magnoliopsida</taxon>
        <taxon>Liliopsida</taxon>
        <taxon>Asparagales</taxon>
        <taxon>Orchidaceae</taxon>
        <taxon>Epidendroideae</taxon>
        <taxon>Malaxideae</taxon>
        <taxon>Dendrobiinae</taxon>
        <taxon>Dendrobium</taxon>
    </lineage>
</organism>
<dbReference type="Pfam" id="PF24626">
    <property type="entry name" value="SH3_Tf2-1"/>
    <property type="match status" value="1"/>
</dbReference>
<keyword evidence="3" id="KW-1185">Reference proteome</keyword>
<sequence>MTNRSTGMCPFSIVYTKMPNIVLDVTVLPKCKSKSASVLVDNYAEFLANIRAKIQAANDKYKLSADVHRREKLFKPGDLVFVRLKRERLHVGEYSKLGKKKWGPFSIKSKINDNAYIVDLPEEFNTSHTFNVKDIYAYMPPDEGEAQVHSVDTNNDFSRGK</sequence>
<feature type="domain" description="Tf2-1-like SH3-like" evidence="1">
    <location>
        <begin position="77"/>
        <end position="138"/>
    </location>
</feature>